<dbReference type="SUPFAM" id="SSF51695">
    <property type="entry name" value="PLC-like phosphodiesterases"/>
    <property type="match status" value="1"/>
</dbReference>
<gene>
    <name evidence="2" type="ORF">AC625_15465</name>
</gene>
<name>A0A0K9GVT2_9BACI</name>
<evidence type="ECO:0000259" key="1">
    <source>
        <dbReference type="PROSITE" id="PS51704"/>
    </source>
</evidence>
<dbReference type="PANTHER" id="PTHR46211:SF1">
    <property type="entry name" value="GLYCEROPHOSPHODIESTER PHOSPHODIESTERASE, CYTOPLASMIC"/>
    <property type="match status" value="1"/>
</dbReference>
<organism evidence="2 3">
    <name type="scientific">Peribacillus loiseleuriae</name>
    <dbReference type="NCBI Taxonomy" id="1679170"/>
    <lineage>
        <taxon>Bacteria</taxon>
        <taxon>Bacillati</taxon>
        <taxon>Bacillota</taxon>
        <taxon>Bacilli</taxon>
        <taxon>Bacillales</taxon>
        <taxon>Bacillaceae</taxon>
        <taxon>Peribacillus</taxon>
    </lineage>
</organism>
<keyword evidence="3" id="KW-1185">Reference proteome</keyword>
<feature type="domain" description="GP-PDE" evidence="1">
    <location>
        <begin position="2"/>
        <end position="238"/>
    </location>
</feature>
<accession>A0A0K9GVT2</accession>
<reference evidence="3" key="1">
    <citation type="submission" date="2015-07" db="EMBL/GenBank/DDBJ databases">
        <title>Genome sequencing project for genomic taxonomy and phylogenomics of Bacillus-like bacteria.</title>
        <authorList>
            <person name="Liu B."/>
            <person name="Wang J."/>
            <person name="Zhu Y."/>
            <person name="Liu G."/>
            <person name="Chen Q."/>
            <person name="Chen Z."/>
            <person name="Lan J."/>
            <person name="Che J."/>
            <person name="Ge C."/>
            <person name="Shi H."/>
            <person name="Pan Z."/>
            <person name="Liu X."/>
        </authorList>
    </citation>
    <scope>NUCLEOTIDE SEQUENCE [LARGE SCALE GENOMIC DNA]</scope>
    <source>
        <strain evidence="3">FJAT-27997</strain>
    </source>
</reference>
<dbReference type="STRING" id="1679170.AC625_15465"/>
<dbReference type="PATRIC" id="fig|1679170.3.peg.3523"/>
<dbReference type="AlphaFoldDB" id="A0A0K9GVT2"/>
<dbReference type="RefSeq" id="WP_049682093.1">
    <property type="nucleotide sequence ID" value="NZ_LFZW01000001.1"/>
</dbReference>
<dbReference type="GO" id="GO:0006629">
    <property type="term" value="P:lipid metabolic process"/>
    <property type="evidence" value="ECO:0007669"/>
    <property type="project" value="InterPro"/>
</dbReference>
<dbReference type="Proteomes" id="UP000037146">
    <property type="component" value="Unassembled WGS sequence"/>
</dbReference>
<dbReference type="InterPro" id="IPR030395">
    <property type="entry name" value="GP_PDE_dom"/>
</dbReference>
<evidence type="ECO:0000313" key="2">
    <source>
        <dbReference type="EMBL" id="KMY50741.1"/>
    </source>
</evidence>
<dbReference type="GO" id="GO:0008081">
    <property type="term" value="F:phosphoric diester hydrolase activity"/>
    <property type="evidence" value="ECO:0007669"/>
    <property type="project" value="InterPro"/>
</dbReference>
<dbReference type="InterPro" id="IPR017946">
    <property type="entry name" value="PLC-like_Pdiesterase_TIM-brl"/>
</dbReference>
<dbReference type="OrthoDB" id="384721at2"/>
<protein>
    <recommendedName>
        <fullName evidence="1">GP-PDE domain-containing protein</fullName>
    </recommendedName>
</protein>
<evidence type="ECO:0000313" key="3">
    <source>
        <dbReference type="Proteomes" id="UP000037146"/>
    </source>
</evidence>
<dbReference type="EMBL" id="LFZW01000001">
    <property type="protein sequence ID" value="KMY50741.1"/>
    <property type="molecule type" value="Genomic_DNA"/>
</dbReference>
<sequence>MTQIFAHRGAAGTHPENTMVSFYEAYRVGADGIELDVQLSKDGEVVVIHDELLDRTTNGKGNVKDHMWKDLQSLDAGYKFQKQFARATIPNLEEVLAWIQGTNLILNIELKNGVYPYRGLEEKVIALVRTYSMESRVILSSFNHYSLVYAYRIAPEIETAPLYRDGLYMPWVYATSIGAKAIHPSIHTAPDAIVAASMKEGVAVRPYTINNEDKMRHLFEIGISAFITDFPERAVKLRNTIDVQ</sequence>
<dbReference type="Gene3D" id="3.20.20.190">
    <property type="entry name" value="Phosphatidylinositol (PI) phosphodiesterase"/>
    <property type="match status" value="1"/>
</dbReference>
<comment type="caution">
    <text evidence="2">The sequence shown here is derived from an EMBL/GenBank/DDBJ whole genome shotgun (WGS) entry which is preliminary data.</text>
</comment>
<dbReference type="CDD" id="cd08563">
    <property type="entry name" value="GDPD_TtGDE_like"/>
    <property type="match status" value="1"/>
</dbReference>
<dbReference type="PROSITE" id="PS51704">
    <property type="entry name" value="GP_PDE"/>
    <property type="match status" value="1"/>
</dbReference>
<dbReference type="Pfam" id="PF03009">
    <property type="entry name" value="GDPD"/>
    <property type="match status" value="1"/>
</dbReference>
<dbReference type="PANTHER" id="PTHR46211">
    <property type="entry name" value="GLYCEROPHOSPHORYL DIESTER PHOSPHODIESTERASE"/>
    <property type="match status" value="1"/>
</dbReference>
<proteinExistence type="predicted"/>